<organism evidence="1 2">
    <name type="scientific">Racocetra persica</name>
    <dbReference type="NCBI Taxonomy" id="160502"/>
    <lineage>
        <taxon>Eukaryota</taxon>
        <taxon>Fungi</taxon>
        <taxon>Fungi incertae sedis</taxon>
        <taxon>Mucoromycota</taxon>
        <taxon>Glomeromycotina</taxon>
        <taxon>Glomeromycetes</taxon>
        <taxon>Diversisporales</taxon>
        <taxon>Gigasporaceae</taxon>
        <taxon>Racocetra</taxon>
    </lineage>
</organism>
<keyword evidence="2" id="KW-1185">Reference proteome</keyword>
<evidence type="ECO:0000313" key="2">
    <source>
        <dbReference type="Proteomes" id="UP000789920"/>
    </source>
</evidence>
<feature type="non-terminal residue" evidence="1">
    <location>
        <position position="1"/>
    </location>
</feature>
<protein>
    <submittedName>
        <fullName evidence="1">8782_t:CDS:1</fullName>
    </submittedName>
</protein>
<evidence type="ECO:0000313" key="1">
    <source>
        <dbReference type="EMBL" id="CAG8842020.1"/>
    </source>
</evidence>
<dbReference type="EMBL" id="CAJVQC010132631">
    <property type="protein sequence ID" value="CAG8842020.1"/>
    <property type="molecule type" value="Genomic_DNA"/>
</dbReference>
<sequence>IKNQLETTKNSIDSLKRRLDTYEQNQNEFITSMQRLTNEHGIKIQRIEDILITTTTILENFSTSTSVLQTT</sequence>
<name>A0ACA9SL27_9GLOM</name>
<reference evidence="1" key="1">
    <citation type="submission" date="2021-06" db="EMBL/GenBank/DDBJ databases">
        <authorList>
            <person name="Kallberg Y."/>
            <person name="Tangrot J."/>
            <person name="Rosling A."/>
        </authorList>
    </citation>
    <scope>NUCLEOTIDE SEQUENCE</scope>
    <source>
        <strain evidence="1">MA461A</strain>
    </source>
</reference>
<accession>A0ACA9SL27</accession>
<feature type="non-terminal residue" evidence="1">
    <location>
        <position position="71"/>
    </location>
</feature>
<comment type="caution">
    <text evidence="1">The sequence shown here is derived from an EMBL/GenBank/DDBJ whole genome shotgun (WGS) entry which is preliminary data.</text>
</comment>
<dbReference type="Proteomes" id="UP000789920">
    <property type="component" value="Unassembled WGS sequence"/>
</dbReference>
<proteinExistence type="predicted"/>
<gene>
    <name evidence="1" type="ORF">RPERSI_LOCUS32125</name>
</gene>